<reference evidence="2" key="1">
    <citation type="submission" date="2018-06" db="EMBL/GenBank/DDBJ databases">
        <authorList>
            <person name="Zhirakovskaya E."/>
        </authorList>
    </citation>
    <scope>NUCLEOTIDE SEQUENCE</scope>
</reference>
<dbReference type="Gene3D" id="1.10.260.40">
    <property type="entry name" value="lambda repressor-like DNA-binding domains"/>
    <property type="match status" value="1"/>
</dbReference>
<name>A0A3B1AH96_9ZZZZ</name>
<evidence type="ECO:0000259" key="1">
    <source>
        <dbReference type="PROSITE" id="PS50943"/>
    </source>
</evidence>
<dbReference type="InterPro" id="IPR010982">
    <property type="entry name" value="Lambda_DNA-bd_dom_sf"/>
</dbReference>
<evidence type="ECO:0000313" key="2">
    <source>
        <dbReference type="EMBL" id="VAX05256.1"/>
    </source>
</evidence>
<dbReference type="PROSITE" id="PS50943">
    <property type="entry name" value="HTH_CROC1"/>
    <property type="match status" value="1"/>
</dbReference>
<gene>
    <name evidence="2" type="ORF">MNBD_GAMMA26-674</name>
</gene>
<dbReference type="SUPFAM" id="SSF47413">
    <property type="entry name" value="lambda repressor-like DNA-binding domains"/>
    <property type="match status" value="1"/>
</dbReference>
<organism evidence="2">
    <name type="scientific">hydrothermal vent metagenome</name>
    <dbReference type="NCBI Taxonomy" id="652676"/>
    <lineage>
        <taxon>unclassified sequences</taxon>
        <taxon>metagenomes</taxon>
        <taxon>ecological metagenomes</taxon>
    </lineage>
</organism>
<dbReference type="GO" id="GO:0003677">
    <property type="term" value="F:DNA binding"/>
    <property type="evidence" value="ECO:0007669"/>
    <property type="project" value="InterPro"/>
</dbReference>
<feature type="domain" description="HTH cro/C1-type" evidence="1">
    <location>
        <begin position="19"/>
        <end position="41"/>
    </location>
</feature>
<protein>
    <recommendedName>
        <fullName evidence="1">HTH cro/C1-type domain-containing protein</fullName>
    </recommendedName>
</protein>
<proteinExistence type="predicted"/>
<accession>A0A3B1AH96</accession>
<dbReference type="AlphaFoldDB" id="A0A3B1AH96"/>
<dbReference type="CDD" id="cd00093">
    <property type="entry name" value="HTH_XRE"/>
    <property type="match status" value="1"/>
</dbReference>
<dbReference type="EMBL" id="UOFX01000004">
    <property type="protein sequence ID" value="VAX05256.1"/>
    <property type="molecule type" value="Genomic_DNA"/>
</dbReference>
<dbReference type="Pfam" id="PF01381">
    <property type="entry name" value="HTH_3"/>
    <property type="match status" value="1"/>
</dbReference>
<sequence>MSEFVQKQQTILRRLGRGLKQLRLERNDSQAVFAERLGVSRLTCIKMEQGHPAVAIKHWINASILLGQEQAWESLFHKETSLFEQFDQLQTPVRQRTRSRRK</sequence>
<dbReference type="InterPro" id="IPR001387">
    <property type="entry name" value="Cro/C1-type_HTH"/>
</dbReference>